<protein>
    <submittedName>
        <fullName evidence="1">Uncharacterized protein</fullName>
    </submittedName>
</protein>
<proteinExistence type="predicted"/>
<feature type="non-terminal residue" evidence="1">
    <location>
        <position position="120"/>
    </location>
</feature>
<dbReference type="AlphaFoldDB" id="A0A383A3S7"/>
<gene>
    <name evidence="1" type="ORF">METZ01_LOCUS454729</name>
</gene>
<name>A0A383A3S7_9ZZZZ</name>
<accession>A0A383A3S7</accession>
<dbReference type="Pfam" id="PF04402">
    <property type="entry name" value="SIMPL"/>
    <property type="match status" value="1"/>
</dbReference>
<dbReference type="InterPro" id="IPR007497">
    <property type="entry name" value="SIMPL/DUF541"/>
</dbReference>
<sequence length="120" mass="13689">MKNTKHLIVIASTLIIISLILGSSFKNAFEHLNTIKTTGSAKKDFVADIIIWDGSFSTKNMELEDAYKKLDEDKNYIIAYLSKNNVPFEDAVFSSINIEKIYKNKTDRDGIRTKEFDGYL</sequence>
<dbReference type="EMBL" id="UINC01188586">
    <property type="protein sequence ID" value="SVE01875.1"/>
    <property type="molecule type" value="Genomic_DNA"/>
</dbReference>
<dbReference type="Gene3D" id="3.30.70.2970">
    <property type="entry name" value="Protein of unknown function (DUF541), domain 2"/>
    <property type="match status" value="1"/>
</dbReference>
<reference evidence="1" key="1">
    <citation type="submission" date="2018-05" db="EMBL/GenBank/DDBJ databases">
        <authorList>
            <person name="Lanie J.A."/>
            <person name="Ng W.-L."/>
            <person name="Kazmierczak K.M."/>
            <person name="Andrzejewski T.M."/>
            <person name="Davidsen T.M."/>
            <person name="Wayne K.J."/>
            <person name="Tettelin H."/>
            <person name="Glass J.I."/>
            <person name="Rusch D."/>
            <person name="Podicherti R."/>
            <person name="Tsui H.-C.T."/>
            <person name="Winkler M.E."/>
        </authorList>
    </citation>
    <scope>NUCLEOTIDE SEQUENCE</scope>
</reference>
<organism evidence="1">
    <name type="scientific">marine metagenome</name>
    <dbReference type="NCBI Taxonomy" id="408172"/>
    <lineage>
        <taxon>unclassified sequences</taxon>
        <taxon>metagenomes</taxon>
        <taxon>ecological metagenomes</taxon>
    </lineage>
</organism>
<evidence type="ECO:0000313" key="1">
    <source>
        <dbReference type="EMBL" id="SVE01875.1"/>
    </source>
</evidence>